<sequence length="231" mass="25739">MLSIQNISKIYSSKSGEKPTIALDNISFEITKPEFVSVVGKSGAGKTTLLKLILAEESPTQGKILFDGIDVHKIKKSHLSCLRQRIGVVFQDYKLFPFKTIYENVAYVMEVMGAEEKEISRDVLQILELVGLADRVNNFPAELSGGEKQRAAIARALIHRPEVILADEPTGNLDPYNASDIVRLLNKIYEFGTTIVLATHNKEIINSLGKRVITLDEGKVIKDEKRGRFIL</sequence>
<dbReference type="InterPro" id="IPR003439">
    <property type="entry name" value="ABC_transporter-like_ATP-bd"/>
</dbReference>
<accession>A0A2H0YPA1</accession>
<dbReference type="GO" id="GO:0016887">
    <property type="term" value="F:ATP hydrolysis activity"/>
    <property type="evidence" value="ECO:0007669"/>
    <property type="project" value="InterPro"/>
</dbReference>
<proteinExistence type="inferred from homology"/>
<keyword evidence="6" id="KW-0132">Cell division</keyword>
<dbReference type="InterPro" id="IPR017911">
    <property type="entry name" value="MacB-like_ATP-bd"/>
</dbReference>
<dbReference type="FunFam" id="3.40.50.300:FF:000056">
    <property type="entry name" value="Cell division ATP-binding protein FtsE"/>
    <property type="match status" value="1"/>
</dbReference>
<dbReference type="PROSITE" id="PS00211">
    <property type="entry name" value="ABC_TRANSPORTER_1"/>
    <property type="match status" value="1"/>
</dbReference>
<dbReference type="GO" id="GO:0051301">
    <property type="term" value="P:cell division"/>
    <property type="evidence" value="ECO:0007669"/>
    <property type="project" value="UniProtKB-KW"/>
</dbReference>
<keyword evidence="2" id="KW-0813">Transport</keyword>
<evidence type="ECO:0000256" key="1">
    <source>
        <dbReference type="ARBA" id="ARBA00005417"/>
    </source>
</evidence>
<dbReference type="Proteomes" id="UP000231472">
    <property type="component" value="Unassembled WGS sequence"/>
</dbReference>
<evidence type="ECO:0000256" key="4">
    <source>
        <dbReference type="ARBA" id="ARBA00022840"/>
    </source>
</evidence>
<dbReference type="Gene3D" id="3.40.50.300">
    <property type="entry name" value="P-loop containing nucleotide triphosphate hydrolases"/>
    <property type="match status" value="1"/>
</dbReference>
<evidence type="ECO:0000256" key="2">
    <source>
        <dbReference type="ARBA" id="ARBA00022448"/>
    </source>
</evidence>
<dbReference type="AlphaFoldDB" id="A0A2H0YPA1"/>
<dbReference type="InterPro" id="IPR027417">
    <property type="entry name" value="P-loop_NTPase"/>
</dbReference>
<gene>
    <name evidence="6" type="ORF">COT32_00400</name>
</gene>
<reference evidence="7" key="1">
    <citation type="submission" date="2017-09" db="EMBL/GenBank/DDBJ databases">
        <title>Depth-based differentiation of microbial function through sediment-hosted aquifers and enrichment of novel symbionts in the deep terrestrial subsurface.</title>
        <authorList>
            <person name="Probst A.J."/>
            <person name="Ladd B."/>
            <person name="Jarett J.K."/>
            <person name="Geller-Mcgrath D.E."/>
            <person name="Sieber C.M.K."/>
            <person name="Emerson J.B."/>
            <person name="Anantharaman K."/>
            <person name="Thomas B.C."/>
            <person name="Malmstrom R."/>
            <person name="Stieglmeier M."/>
            <person name="Klingl A."/>
            <person name="Woyke T."/>
            <person name="Ryan C.M."/>
            <person name="Banfield J.F."/>
        </authorList>
    </citation>
    <scope>NUCLEOTIDE SEQUENCE [LARGE SCALE GENOMIC DNA]</scope>
</reference>
<comment type="similarity">
    <text evidence="1">Belongs to the ABC transporter superfamily.</text>
</comment>
<dbReference type="GO" id="GO:0022857">
    <property type="term" value="F:transmembrane transporter activity"/>
    <property type="evidence" value="ECO:0007669"/>
    <property type="project" value="TreeGrafter"/>
</dbReference>
<evidence type="ECO:0000313" key="7">
    <source>
        <dbReference type="Proteomes" id="UP000231472"/>
    </source>
</evidence>
<name>A0A2H0YPA1_9BACT</name>
<evidence type="ECO:0000313" key="6">
    <source>
        <dbReference type="EMBL" id="PIS40325.1"/>
    </source>
</evidence>
<dbReference type="CDD" id="cd03255">
    <property type="entry name" value="ABC_MJ0796_LolCDE_FtsE"/>
    <property type="match status" value="1"/>
</dbReference>
<feature type="domain" description="ABC transporter" evidence="5">
    <location>
        <begin position="2"/>
        <end position="231"/>
    </location>
</feature>
<dbReference type="PROSITE" id="PS50893">
    <property type="entry name" value="ABC_TRANSPORTER_2"/>
    <property type="match status" value="1"/>
</dbReference>
<comment type="caution">
    <text evidence="6">The sequence shown here is derived from an EMBL/GenBank/DDBJ whole genome shotgun (WGS) entry which is preliminary data.</text>
</comment>
<dbReference type="InterPro" id="IPR017871">
    <property type="entry name" value="ABC_transporter-like_CS"/>
</dbReference>
<dbReference type="PANTHER" id="PTHR24220:SF470">
    <property type="entry name" value="CELL DIVISION ATP-BINDING PROTEIN FTSE"/>
    <property type="match status" value="1"/>
</dbReference>
<keyword evidence="6" id="KW-0131">Cell cycle</keyword>
<dbReference type="InterPro" id="IPR003593">
    <property type="entry name" value="AAA+_ATPase"/>
</dbReference>
<keyword evidence="4 6" id="KW-0067">ATP-binding</keyword>
<dbReference type="SUPFAM" id="SSF52540">
    <property type="entry name" value="P-loop containing nucleoside triphosphate hydrolases"/>
    <property type="match status" value="1"/>
</dbReference>
<organism evidence="6 7">
    <name type="scientific">Candidatus Nealsonbacteria bacterium CG08_land_8_20_14_0_20_36_22</name>
    <dbReference type="NCBI Taxonomy" id="1974704"/>
    <lineage>
        <taxon>Bacteria</taxon>
        <taxon>Candidatus Nealsoniibacteriota</taxon>
    </lineage>
</organism>
<evidence type="ECO:0000259" key="5">
    <source>
        <dbReference type="PROSITE" id="PS50893"/>
    </source>
</evidence>
<dbReference type="GO" id="GO:0005886">
    <property type="term" value="C:plasma membrane"/>
    <property type="evidence" value="ECO:0007669"/>
    <property type="project" value="UniProtKB-ARBA"/>
</dbReference>
<keyword evidence="3" id="KW-0547">Nucleotide-binding</keyword>
<protein>
    <submittedName>
        <fullName evidence="6">Cell division ATP-binding protein FtsE</fullName>
    </submittedName>
</protein>
<dbReference type="EMBL" id="PEYC01000009">
    <property type="protein sequence ID" value="PIS40325.1"/>
    <property type="molecule type" value="Genomic_DNA"/>
</dbReference>
<evidence type="ECO:0000256" key="3">
    <source>
        <dbReference type="ARBA" id="ARBA00022741"/>
    </source>
</evidence>
<dbReference type="Pfam" id="PF00005">
    <property type="entry name" value="ABC_tran"/>
    <property type="match status" value="1"/>
</dbReference>
<dbReference type="PANTHER" id="PTHR24220">
    <property type="entry name" value="IMPORT ATP-BINDING PROTEIN"/>
    <property type="match status" value="1"/>
</dbReference>
<dbReference type="GO" id="GO:0005524">
    <property type="term" value="F:ATP binding"/>
    <property type="evidence" value="ECO:0007669"/>
    <property type="project" value="UniProtKB-KW"/>
</dbReference>
<dbReference type="InterPro" id="IPR015854">
    <property type="entry name" value="ABC_transpr_LolD-like"/>
</dbReference>
<dbReference type="SMART" id="SM00382">
    <property type="entry name" value="AAA"/>
    <property type="match status" value="1"/>
</dbReference>